<evidence type="ECO:0000313" key="3">
    <source>
        <dbReference type="Proteomes" id="UP000032900"/>
    </source>
</evidence>
<dbReference type="PANTHER" id="PTHR22916:SF3">
    <property type="entry name" value="UDP-GLCNAC:BETAGAL BETA-1,3-N-ACETYLGLUCOSAMINYLTRANSFERASE-LIKE PROTEIN 1"/>
    <property type="match status" value="1"/>
</dbReference>
<gene>
    <name evidence="2" type="ORF">JCM15548_13426</name>
</gene>
<dbReference type="Gene3D" id="3.90.550.10">
    <property type="entry name" value="Spore Coat Polysaccharide Biosynthesis Protein SpsA, Chain A"/>
    <property type="match status" value="1"/>
</dbReference>
<keyword evidence="2" id="KW-0808">Transferase</keyword>
<name>A0A0E9M1Q1_9BACT</name>
<dbReference type="Proteomes" id="UP000032900">
    <property type="component" value="Unassembled WGS sequence"/>
</dbReference>
<dbReference type="Pfam" id="PF00535">
    <property type="entry name" value="Glycos_transf_2"/>
    <property type="match status" value="1"/>
</dbReference>
<protein>
    <submittedName>
        <fullName evidence="2">Colanic acid biosynthesis glycosyl transferase WcaE</fullName>
    </submittedName>
</protein>
<dbReference type="SUPFAM" id="SSF53448">
    <property type="entry name" value="Nucleotide-diphospho-sugar transferases"/>
    <property type="match status" value="1"/>
</dbReference>
<dbReference type="InterPro" id="IPR001173">
    <property type="entry name" value="Glyco_trans_2-like"/>
</dbReference>
<dbReference type="EMBL" id="BAZW01000037">
    <property type="protein sequence ID" value="GAO31090.1"/>
    <property type="molecule type" value="Genomic_DNA"/>
</dbReference>
<dbReference type="PANTHER" id="PTHR22916">
    <property type="entry name" value="GLYCOSYLTRANSFERASE"/>
    <property type="match status" value="1"/>
</dbReference>
<dbReference type="InterPro" id="IPR029044">
    <property type="entry name" value="Nucleotide-diphossugar_trans"/>
</dbReference>
<organism evidence="2 3">
    <name type="scientific">Geofilum rubicundum JCM 15548</name>
    <dbReference type="NCBI Taxonomy" id="1236989"/>
    <lineage>
        <taxon>Bacteria</taxon>
        <taxon>Pseudomonadati</taxon>
        <taxon>Bacteroidota</taxon>
        <taxon>Bacteroidia</taxon>
        <taxon>Marinilabiliales</taxon>
        <taxon>Marinilabiliaceae</taxon>
        <taxon>Geofilum</taxon>
    </lineage>
</organism>
<evidence type="ECO:0000259" key="1">
    <source>
        <dbReference type="Pfam" id="PF00535"/>
    </source>
</evidence>
<dbReference type="RefSeq" id="WP_227625876.1">
    <property type="nucleotide sequence ID" value="NZ_BAZW01000037.1"/>
</dbReference>
<reference evidence="2 3" key="1">
    <citation type="journal article" date="2015" name="Microbes Environ.">
        <title>Distribution and evolution of nitrogen fixation genes in the phylum bacteroidetes.</title>
        <authorList>
            <person name="Inoue J."/>
            <person name="Oshima K."/>
            <person name="Suda W."/>
            <person name="Sakamoto M."/>
            <person name="Iino T."/>
            <person name="Noda S."/>
            <person name="Hongoh Y."/>
            <person name="Hattori M."/>
            <person name="Ohkuma M."/>
        </authorList>
    </citation>
    <scope>NUCLEOTIDE SEQUENCE [LARGE SCALE GENOMIC DNA]</scope>
    <source>
        <strain evidence="2">JCM 15548</strain>
    </source>
</reference>
<feature type="domain" description="Glycosyltransferase 2-like" evidence="1">
    <location>
        <begin position="4"/>
        <end position="106"/>
    </location>
</feature>
<proteinExistence type="predicted"/>
<comment type="caution">
    <text evidence="2">The sequence shown here is derived from an EMBL/GenBank/DDBJ whole genome shotgun (WGS) entry which is preliminary data.</text>
</comment>
<evidence type="ECO:0000313" key="2">
    <source>
        <dbReference type="EMBL" id="GAO31090.1"/>
    </source>
</evidence>
<sequence>MFLSLITVTYNACSSLEQTILSVEQQQYKDLEYIIIDGGSSDGTREMLRKYPDVVTMVVSESDKGIYDAMNKGLRKATGDVVGFLHADDRFAHSRVLQKVMNIFEDRG</sequence>
<dbReference type="GO" id="GO:0016758">
    <property type="term" value="F:hexosyltransferase activity"/>
    <property type="evidence" value="ECO:0007669"/>
    <property type="project" value="UniProtKB-ARBA"/>
</dbReference>
<dbReference type="STRING" id="1236989.JCM15548_13426"/>
<accession>A0A0E9M1Q1</accession>
<keyword evidence="3" id="KW-1185">Reference proteome</keyword>
<dbReference type="AlphaFoldDB" id="A0A0E9M1Q1"/>